<dbReference type="GeneID" id="100917948"/>
<reference evidence="12 13" key="1">
    <citation type="journal article" date="2011" name="Proc. Natl. Acad. Sci. U.S.A.">
        <title>Genetic diversity and population structure of the endangered marsupial Sarcophilus harrisii (Tasmanian devil).</title>
        <authorList>
            <person name="Miller W."/>
            <person name="Hayes V.M."/>
            <person name="Ratan A."/>
            <person name="Petersen D.C."/>
            <person name="Wittekindt N.E."/>
            <person name="Miller J."/>
            <person name="Walenz B."/>
            <person name="Knight J."/>
            <person name="Qi J."/>
            <person name="Zhao F."/>
            <person name="Wang Q."/>
            <person name="Bedoya-Reina O.C."/>
            <person name="Katiyar N."/>
            <person name="Tomsho L.P."/>
            <person name="Kasson L.M."/>
            <person name="Hardie R.A."/>
            <person name="Woodbridge P."/>
            <person name="Tindall E.A."/>
            <person name="Bertelsen M.F."/>
            <person name="Dixon D."/>
            <person name="Pyecroft S."/>
            <person name="Helgen K.M."/>
            <person name="Lesk A.M."/>
            <person name="Pringle T.H."/>
            <person name="Patterson N."/>
            <person name="Zhang Y."/>
            <person name="Kreiss A."/>
            <person name="Woods G.M."/>
            <person name="Jones M.E."/>
            <person name="Schuster S.C."/>
        </authorList>
    </citation>
    <scope>NUCLEOTIDE SEQUENCE [LARGE SCALE GENOMIC DNA]</scope>
</reference>
<gene>
    <name evidence="12" type="primary">IL3RA</name>
</gene>
<keyword evidence="5 8" id="KW-0472">Membrane</keyword>
<dbReference type="SUPFAM" id="SSF49265">
    <property type="entry name" value="Fibronectin type III"/>
    <property type="match status" value="2"/>
</dbReference>
<evidence type="ECO:0000256" key="1">
    <source>
        <dbReference type="ARBA" id="ARBA00004479"/>
    </source>
</evidence>
<evidence type="ECO:0000256" key="6">
    <source>
        <dbReference type="ARBA" id="ARBA00023170"/>
    </source>
</evidence>
<dbReference type="RefSeq" id="XP_031814925.1">
    <property type="nucleotide sequence ID" value="XM_031959065.1"/>
</dbReference>
<reference evidence="12" key="3">
    <citation type="submission" date="2025-09" db="UniProtKB">
        <authorList>
            <consortium name="Ensembl"/>
        </authorList>
    </citation>
    <scope>IDENTIFICATION</scope>
</reference>
<feature type="chain" id="PRO_5029541647" evidence="9">
    <location>
        <begin position="20"/>
        <end position="437"/>
    </location>
</feature>
<evidence type="ECO:0000256" key="4">
    <source>
        <dbReference type="ARBA" id="ARBA00022989"/>
    </source>
</evidence>
<dbReference type="Pfam" id="PF09240">
    <property type="entry name" value="IL6Ra-bind"/>
    <property type="match status" value="1"/>
</dbReference>
<dbReference type="GO" id="GO:0009897">
    <property type="term" value="C:external side of plasma membrane"/>
    <property type="evidence" value="ECO:0007669"/>
    <property type="project" value="TreeGrafter"/>
</dbReference>
<dbReference type="PANTHER" id="PTHR23037:SF46">
    <property type="entry name" value="INTERLEUKIN 5 RECEPTOR SUBUNIT ALPHA"/>
    <property type="match status" value="1"/>
</dbReference>
<evidence type="ECO:0000259" key="10">
    <source>
        <dbReference type="Pfam" id="PF09240"/>
    </source>
</evidence>
<evidence type="ECO:0000259" key="11">
    <source>
        <dbReference type="Pfam" id="PF18611"/>
    </source>
</evidence>
<dbReference type="CTD" id="3563"/>
<proteinExistence type="predicted"/>
<dbReference type="GO" id="GO:0004896">
    <property type="term" value="F:cytokine receptor activity"/>
    <property type="evidence" value="ECO:0007669"/>
    <property type="project" value="TreeGrafter"/>
</dbReference>
<keyword evidence="6" id="KW-0675">Receptor</keyword>
<dbReference type="InterPro" id="IPR003961">
    <property type="entry name" value="FN3_dom"/>
</dbReference>
<dbReference type="PANTHER" id="PTHR23037">
    <property type="entry name" value="CYTOKINE RECEPTOR"/>
    <property type="match status" value="1"/>
</dbReference>
<sequence length="437" mass="50843">MAYLIIFIWFSMLLSLTYSQTQKQEVTPAQGATSHWFALLIEDEATVASADFQSFKKGTGAQSEVFSYATLQTSPDSPIKNITIDMKTMCLNWTNVENVNNITCTIKILSKVVSQKKAKNNKCNIKGFYSWCQGVDFVIEGFAGKRFSKTVRLPQRGEEGTTKENVSCEIHDANFMDCKWTVRKTPGDIHYQFFYSQSPRTFVGRECRNYKTESEGRHVRCHFDNLSEFPNPYPYHFLVTGTSNGREVQCTDDNISLWDIEIFKPPNVTIYCKDLNCSLQWQTPKTIQLEKKNFDYQLQIQKIDDKNRSPVVLNIDKITRYNYKINYGKYTVKIRTKKKYGNKNWSTWSETQEFAGHEVHKDNLLPVLMVLLPGITFIIVLIVGYLCKRYYVIQKIFPPIPQIRDQVSDSFQKYVEVDWKENKMLPEQCKIEEIQIT</sequence>
<dbReference type="InterPro" id="IPR040907">
    <property type="entry name" value="IL3Ra_N"/>
</dbReference>
<keyword evidence="3 9" id="KW-0732">Signal</keyword>
<dbReference type="CDD" id="cd00063">
    <property type="entry name" value="FN3"/>
    <property type="match status" value="1"/>
</dbReference>
<evidence type="ECO:0000256" key="8">
    <source>
        <dbReference type="SAM" id="Phobius"/>
    </source>
</evidence>
<dbReference type="FunCoup" id="A0A7N4P7B0">
    <property type="interactions" value="372"/>
</dbReference>
<protein>
    <submittedName>
        <fullName evidence="12">Interleukin 3 receptor subunit alpha</fullName>
    </submittedName>
</protein>
<feature type="transmembrane region" description="Helical" evidence="8">
    <location>
        <begin position="364"/>
        <end position="387"/>
    </location>
</feature>
<evidence type="ECO:0000313" key="13">
    <source>
        <dbReference type="Proteomes" id="UP000007648"/>
    </source>
</evidence>
<organism evidence="12 13">
    <name type="scientific">Sarcophilus harrisii</name>
    <name type="common">Tasmanian devil</name>
    <name type="synonym">Sarcophilus laniarius</name>
    <dbReference type="NCBI Taxonomy" id="9305"/>
    <lineage>
        <taxon>Eukaryota</taxon>
        <taxon>Metazoa</taxon>
        <taxon>Chordata</taxon>
        <taxon>Craniata</taxon>
        <taxon>Vertebrata</taxon>
        <taxon>Euteleostomi</taxon>
        <taxon>Mammalia</taxon>
        <taxon>Metatheria</taxon>
        <taxon>Dasyuromorphia</taxon>
        <taxon>Dasyuridae</taxon>
        <taxon>Sarcophilus</taxon>
    </lineage>
</organism>
<dbReference type="OrthoDB" id="9835959at2759"/>
<keyword evidence="13" id="KW-1185">Reference proteome</keyword>
<dbReference type="InterPro" id="IPR036116">
    <property type="entry name" value="FN3_sf"/>
</dbReference>
<dbReference type="AlphaFoldDB" id="A0A7N4P7B0"/>
<evidence type="ECO:0000256" key="2">
    <source>
        <dbReference type="ARBA" id="ARBA00022692"/>
    </source>
</evidence>
<name>A0A7N4P7B0_SARHA</name>
<evidence type="ECO:0000256" key="9">
    <source>
        <dbReference type="SAM" id="SignalP"/>
    </source>
</evidence>
<comment type="subcellular location">
    <subcellularLocation>
        <location evidence="1">Membrane</location>
        <topology evidence="1">Single-pass type I membrane protein</topology>
    </subcellularLocation>
</comment>
<dbReference type="GeneTree" id="ENSGT00520000055993"/>
<dbReference type="Proteomes" id="UP000007648">
    <property type="component" value="Unassembled WGS sequence"/>
</dbReference>
<dbReference type="KEGG" id="shr:100917948"/>
<dbReference type="Gene3D" id="2.60.40.10">
    <property type="entry name" value="Immunoglobulins"/>
    <property type="match status" value="2"/>
</dbReference>
<reference evidence="12" key="2">
    <citation type="submission" date="2025-08" db="UniProtKB">
        <authorList>
            <consortium name="Ensembl"/>
        </authorList>
    </citation>
    <scope>IDENTIFICATION</scope>
</reference>
<dbReference type="InterPro" id="IPR013783">
    <property type="entry name" value="Ig-like_fold"/>
</dbReference>
<evidence type="ECO:0000256" key="7">
    <source>
        <dbReference type="ARBA" id="ARBA00023180"/>
    </source>
</evidence>
<dbReference type="InterPro" id="IPR015321">
    <property type="entry name" value="TypeI_recpt_CBD"/>
</dbReference>
<keyword evidence="2 8" id="KW-0812">Transmembrane</keyword>
<evidence type="ECO:0000256" key="5">
    <source>
        <dbReference type="ARBA" id="ARBA00023136"/>
    </source>
</evidence>
<dbReference type="Gene3D" id="2.60.40.3850">
    <property type="match status" value="1"/>
</dbReference>
<dbReference type="Ensembl" id="ENSSHAT00000034043.1">
    <property type="protein sequence ID" value="ENSSHAP00000033308.1"/>
    <property type="gene ID" value="ENSSHAG00000030142.1"/>
</dbReference>
<evidence type="ECO:0000256" key="3">
    <source>
        <dbReference type="ARBA" id="ARBA00022729"/>
    </source>
</evidence>
<dbReference type="Pfam" id="PF18611">
    <property type="entry name" value="IL3Ra_N"/>
    <property type="match status" value="1"/>
</dbReference>
<feature type="domain" description="IL-3 receptor alpha chain N-terminal" evidence="11">
    <location>
        <begin position="79"/>
        <end position="151"/>
    </location>
</feature>
<feature type="signal peptide" evidence="9">
    <location>
        <begin position="1"/>
        <end position="19"/>
    </location>
</feature>
<keyword evidence="4 8" id="KW-1133">Transmembrane helix</keyword>
<feature type="domain" description="Type I cytokine receptor cytokine-binding" evidence="10">
    <location>
        <begin position="165"/>
        <end position="257"/>
    </location>
</feature>
<evidence type="ECO:0000313" key="12">
    <source>
        <dbReference type="Ensembl" id="ENSSHAP00000033308.1"/>
    </source>
</evidence>
<dbReference type="InParanoid" id="A0A7N4P7B0"/>
<accession>A0A7N4P7B0</accession>
<keyword evidence="7" id="KW-0325">Glycoprotein</keyword>